<evidence type="ECO:0000313" key="6">
    <source>
        <dbReference type="EMBL" id="MBT0665299.1"/>
    </source>
</evidence>
<evidence type="ECO:0000313" key="7">
    <source>
        <dbReference type="Proteomes" id="UP000811899"/>
    </source>
</evidence>
<keyword evidence="1 4" id="KW-0560">Oxidoreductase</keyword>
<dbReference type="HAMAP" id="MF_01401">
    <property type="entry name" value="MsrA"/>
    <property type="match status" value="1"/>
</dbReference>
<evidence type="ECO:0000256" key="4">
    <source>
        <dbReference type="HAMAP-Rule" id="MF_01401"/>
    </source>
</evidence>
<dbReference type="EC" id="1.8.4.11" evidence="4"/>
<comment type="catalytic activity">
    <reaction evidence="2 4">
        <text>L-methionyl-[protein] + [thioredoxin]-disulfide + H2O = L-methionyl-(S)-S-oxide-[protein] + [thioredoxin]-dithiol</text>
        <dbReference type="Rhea" id="RHEA:14217"/>
        <dbReference type="Rhea" id="RHEA-COMP:10698"/>
        <dbReference type="Rhea" id="RHEA-COMP:10700"/>
        <dbReference type="Rhea" id="RHEA-COMP:12313"/>
        <dbReference type="Rhea" id="RHEA-COMP:12315"/>
        <dbReference type="ChEBI" id="CHEBI:15377"/>
        <dbReference type="ChEBI" id="CHEBI:16044"/>
        <dbReference type="ChEBI" id="CHEBI:29950"/>
        <dbReference type="ChEBI" id="CHEBI:44120"/>
        <dbReference type="ChEBI" id="CHEBI:50058"/>
        <dbReference type="EC" id="1.8.4.11"/>
    </reaction>
</comment>
<dbReference type="GO" id="GO:0008113">
    <property type="term" value="F:peptide-methionine (S)-S-oxide reductase activity"/>
    <property type="evidence" value="ECO:0007669"/>
    <property type="project" value="UniProtKB-UniRule"/>
</dbReference>
<evidence type="ECO:0000256" key="1">
    <source>
        <dbReference type="ARBA" id="ARBA00023002"/>
    </source>
</evidence>
<feature type="active site" evidence="4">
    <location>
        <position position="14"/>
    </location>
</feature>
<dbReference type="InterPro" id="IPR036509">
    <property type="entry name" value="Met_Sox_Rdtase_MsrA_sf"/>
</dbReference>
<evidence type="ECO:0000256" key="2">
    <source>
        <dbReference type="ARBA" id="ARBA00047806"/>
    </source>
</evidence>
<sequence>MAKQLEIATLAAGCFWCVEAVFTRLKGVESVVSGYSGGDIAKPSYNDVCSGETGHAEAVQINFDPDIISFDDLLDVFWRIHDPTTLNRQGADIGSQYRSAIFYHDSKQREVAEQSLAAAEAAKLWPDPIVTEIVPFDVFYPAEDYHQDYYRLNPHQPYCRLVIDPKISKLQKNFSNRLKGSSLD</sequence>
<reference evidence="6 7" key="1">
    <citation type="submission" date="2021-05" db="EMBL/GenBank/DDBJ databases">
        <title>The draft genome of Geobacter pelophilus DSM 12255.</title>
        <authorList>
            <person name="Xu Z."/>
            <person name="Masuda Y."/>
            <person name="Itoh H."/>
            <person name="Senoo K."/>
        </authorList>
    </citation>
    <scope>NUCLEOTIDE SEQUENCE [LARGE SCALE GENOMIC DNA]</scope>
    <source>
        <strain evidence="6 7">DSM 12255</strain>
    </source>
</reference>
<dbReference type="Gene3D" id="3.30.1060.10">
    <property type="entry name" value="Peptide methionine sulphoxide reductase MsrA"/>
    <property type="match status" value="1"/>
</dbReference>
<dbReference type="PANTHER" id="PTHR43774">
    <property type="entry name" value="PEPTIDE METHIONINE SULFOXIDE REDUCTASE"/>
    <property type="match status" value="1"/>
</dbReference>
<organism evidence="6 7">
    <name type="scientific">Geoanaerobacter pelophilus</name>
    <dbReference type="NCBI Taxonomy" id="60036"/>
    <lineage>
        <taxon>Bacteria</taxon>
        <taxon>Pseudomonadati</taxon>
        <taxon>Thermodesulfobacteriota</taxon>
        <taxon>Desulfuromonadia</taxon>
        <taxon>Geobacterales</taxon>
        <taxon>Geobacteraceae</taxon>
        <taxon>Geoanaerobacter</taxon>
    </lineage>
</organism>
<name>A0AAW4L2I0_9BACT</name>
<comment type="similarity">
    <text evidence="4">Belongs to the MsrA Met sulfoxide reductase family.</text>
</comment>
<dbReference type="AlphaFoldDB" id="A0AAW4L2I0"/>
<feature type="domain" description="Peptide methionine sulphoxide reductase MsrA" evidence="5">
    <location>
        <begin position="8"/>
        <end position="159"/>
    </location>
</feature>
<dbReference type="SUPFAM" id="SSF55068">
    <property type="entry name" value="Peptide methionine sulfoxide reductase"/>
    <property type="match status" value="1"/>
</dbReference>
<evidence type="ECO:0000259" key="5">
    <source>
        <dbReference type="Pfam" id="PF01625"/>
    </source>
</evidence>
<accession>A0AAW4L2I0</accession>
<protein>
    <recommendedName>
        <fullName evidence="4">Peptide methionine sulfoxide reductase MsrA</fullName>
        <shortName evidence="4">Protein-methionine-S-oxide reductase</shortName>
        <ecNumber evidence="4">1.8.4.11</ecNumber>
    </recommendedName>
    <alternativeName>
        <fullName evidence="4">Peptide-methionine (S)-S-oxide reductase</fullName>
        <shortName evidence="4">Peptide Met(O) reductase</shortName>
    </alternativeName>
</protein>
<dbReference type="InterPro" id="IPR002569">
    <property type="entry name" value="Met_Sox_Rdtase_MsrA_dom"/>
</dbReference>
<comment type="caution">
    <text evidence="6">The sequence shown here is derived from an EMBL/GenBank/DDBJ whole genome shotgun (WGS) entry which is preliminary data.</text>
</comment>
<dbReference type="EMBL" id="JAHCVJ010000005">
    <property type="protein sequence ID" value="MBT0665299.1"/>
    <property type="molecule type" value="Genomic_DNA"/>
</dbReference>
<gene>
    <name evidence="4 6" type="primary">msrA</name>
    <name evidence="6" type="ORF">KI809_13415</name>
</gene>
<dbReference type="NCBIfam" id="TIGR00401">
    <property type="entry name" value="msrA"/>
    <property type="match status" value="1"/>
</dbReference>
<comment type="function">
    <text evidence="4">Has an important function as a repair enzyme for proteins that have been inactivated by oxidation. Catalyzes the reversible oxidation-reduction of methionine sulfoxide in proteins to methionine.</text>
</comment>
<dbReference type="Pfam" id="PF01625">
    <property type="entry name" value="PMSR"/>
    <property type="match status" value="1"/>
</dbReference>
<proteinExistence type="inferred from homology"/>
<keyword evidence="7" id="KW-1185">Reference proteome</keyword>
<evidence type="ECO:0000256" key="3">
    <source>
        <dbReference type="ARBA" id="ARBA00048782"/>
    </source>
</evidence>
<dbReference type="Proteomes" id="UP000811899">
    <property type="component" value="Unassembled WGS sequence"/>
</dbReference>
<dbReference type="PANTHER" id="PTHR43774:SF1">
    <property type="entry name" value="PEPTIDE METHIONINE SULFOXIDE REDUCTASE MSRA 2"/>
    <property type="match status" value="1"/>
</dbReference>
<dbReference type="RefSeq" id="WP_214172070.1">
    <property type="nucleotide sequence ID" value="NZ_JAHCVJ010000005.1"/>
</dbReference>
<comment type="catalytic activity">
    <reaction evidence="3 4">
        <text>[thioredoxin]-disulfide + L-methionine + H2O = L-methionine (S)-S-oxide + [thioredoxin]-dithiol</text>
        <dbReference type="Rhea" id="RHEA:19993"/>
        <dbReference type="Rhea" id="RHEA-COMP:10698"/>
        <dbReference type="Rhea" id="RHEA-COMP:10700"/>
        <dbReference type="ChEBI" id="CHEBI:15377"/>
        <dbReference type="ChEBI" id="CHEBI:29950"/>
        <dbReference type="ChEBI" id="CHEBI:50058"/>
        <dbReference type="ChEBI" id="CHEBI:57844"/>
        <dbReference type="ChEBI" id="CHEBI:58772"/>
        <dbReference type="EC" id="1.8.4.11"/>
    </reaction>
</comment>